<dbReference type="GO" id="GO:0003810">
    <property type="term" value="F:protein-glutamine gamma-glutamyltransferase activity"/>
    <property type="evidence" value="ECO:0007669"/>
    <property type="project" value="InterPro"/>
</dbReference>
<dbReference type="GO" id="GO:0030435">
    <property type="term" value="P:sporulation resulting in formation of a cellular spore"/>
    <property type="evidence" value="ECO:0007669"/>
    <property type="project" value="UniProtKB-KW"/>
</dbReference>
<dbReference type="InterPro" id="IPR020916">
    <property type="entry name" value="Gln_gamma-glutamylTfrase_bac"/>
</dbReference>
<accession>A0A2S3UW17</accession>
<keyword evidence="5" id="KW-1185">Reference proteome</keyword>
<evidence type="ECO:0000256" key="2">
    <source>
        <dbReference type="ARBA" id="ARBA00022969"/>
    </source>
</evidence>
<organism evidence="4 5">
    <name type="scientific">Roseibium marinum</name>
    <dbReference type="NCBI Taxonomy" id="281252"/>
    <lineage>
        <taxon>Bacteria</taxon>
        <taxon>Pseudomonadati</taxon>
        <taxon>Pseudomonadota</taxon>
        <taxon>Alphaproteobacteria</taxon>
        <taxon>Hyphomicrobiales</taxon>
        <taxon>Stappiaceae</taxon>
        <taxon>Roseibium</taxon>
    </lineage>
</organism>
<comment type="caution">
    <text evidence="4">The sequence shown here is derived from an EMBL/GenBank/DDBJ whole genome shotgun (WGS) entry which is preliminary data.</text>
</comment>
<keyword evidence="1" id="KW-0808">Transferase</keyword>
<evidence type="ECO:0000256" key="3">
    <source>
        <dbReference type="SAM" id="MobiDB-lite"/>
    </source>
</evidence>
<reference evidence="4 5" key="1">
    <citation type="submission" date="2018-01" db="EMBL/GenBank/DDBJ databases">
        <title>Genomic Encyclopedia of Archaeal and Bacterial Type Strains, Phase II (KMG-II): from individual species to whole genera.</title>
        <authorList>
            <person name="Goeker M."/>
        </authorList>
    </citation>
    <scope>NUCLEOTIDE SEQUENCE [LARGE SCALE GENOMIC DNA]</scope>
    <source>
        <strain evidence="4 5">DSM 17023</strain>
    </source>
</reference>
<dbReference type="OrthoDB" id="7673450at2"/>
<feature type="region of interest" description="Disordered" evidence="3">
    <location>
        <begin position="410"/>
        <end position="429"/>
    </location>
</feature>
<dbReference type="AlphaFoldDB" id="A0A2S3UW17"/>
<gene>
    <name evidence="4" type="ORF">CLV41_104340</name>
</gene>
<evidence type="ECO:0000313" key="5">
    <source>
        <dbReference type="Proteomes" id="UP000236959"/>
    </source>
</evidence>
<protein>
    <submittedName>
        <fullName evidence="4">Uncharacterized protein</fullName>
    </submittedName>
</protein>
<sequence>MDQLVTENTGLSVAGQTLFNHDETFHEIEKHITVPEELQDTPIFKSGLVLEIRNLENPIARQIVEAMKASSSAHAFASVQDLRDNIAFRLHAIDAMTFCNTGKYDMDYFNPSIDLQPRIGSTDASRLSRFWAFLHPHAQDNAEFSQVRGTLASEAIAPMANATFPFRGECAGAFQMAVYFGLLTGLGQKRFDAMASDFGTMYIGPWSLVRGTPNPATLFMKSASLKDPPIPGDYMYFKNKDDYLTWAPDGFWTGLNAMYMGKDEMGTRHYSGMGASWLSETNLRASLINAYYHDCFPHTISNPVKEVRFTERNLLTIPAQLQAASVPSTPARDVQRGPAFDTTRLRKAGFAMDDAGIWVHPGTTLGQMCKDLEISPDDLHQVASAGIKNPPHRYTRDGISVIIHYADPATDRRDTDAPVTAHVNPKQGS</sequence>
<dbReference type="Pfam" id="PF20085">
    <property type="entry name" value="TGL"/>
    <property type="match status" value="1"/>
</dbReference>
<proteinExistence type="predicted"/>
<evidence type="ECO:0000256" key="1">
    <source>
        <dbReference type="ARBA" id="ARBA00022679"/>
    </source>
</evidence>
<dbReference type="Proteomes" id="UP000236959">
    <property type="component" value="Unassembled WGS sequence"/>
</dbReference>
<keyword evidence="2" id="KW-0749">Sporulation</keyword>
<evidence type="ECO:0000313" key="4">
    <source>
        <dbReference type="EMBL" id="POF31770.1"/>
    </source>
</evidence>
<name>A0A2S3UW17_9HYPH</name>
<dbReference type="EMBL" id="PPCN01000004">
    <property type="protein sequence ID" value="POF31770.1"/>
    <property type="molecule type" value="Genomic_DNA"/>
</dbReference>
<dbReference type="RefSeq" id="WP_103222736.1">
    <property type="nucleotide sequence ID" value="NZ_PPCN01000004.1"/>
</dbReference>